<dbReference type="InParanoid" id="S8DVD4"/>
<protein>
    <recommendedName>
        <fullName evidence="1">F-box domain-containing protein</fullName>
    </recommendedName>
</protein>
<dbReference type="InterPro" id="IPR036047">
    <property type="entry name" value="F-box-like_dom_sf"/>
</dbReference>
<sequence>MRESPSTLPADHEPYTECPYCIPYGKDLGSLAKLRAPRLSSALEVDSDPNSIDWSDYYWGYNGYNRRKRRTIVRPLPQSITDRIPLELVGHILGFLRRETWDLYNCALVCRDWHHHILVAKGNVKGTPSRDKIPSFRGIQKQSPTK</sequence>
<accession>S8DVD4</accession>
<feature type="domain" description="F-box" evidence="1">
    <location>
        <begin position="82"/>
        <end position="117"/>
    </location>
</feature>
<dbReference type="HOGENOM" id="CLU_1777492_0_0_1"/>
<dbReference type="SUPFAM" id="SSF81383">
    <property type="entry name" value="F-box domain"/>
    <property type="match status" value="1"/>
</dbReference>
<dbReference type="Gene3D" id="1.20.1280.50">
    <property type="match status" value="1"/>
</dbReference>
<dbReference type="Proteomes" id="UP000015241">
    <property type="component" value="Unassembled WGS sequence"/>
</dbReference>
<dbReference type="STRING" id="743788.S8DVD4"/>
<dbReference type="CDD" id="cd09917">
    <property type="entry name" value="F-box_SF"/>
    <property type="match status" value="1"/>
</dbReference>
<keyword evidence="3" id="KW-1185">Reference proteome</keyword>
<evidence type="ECO:0000259" key="1">
    <source>
        <dbReference type="Pfam" id="PF12937"/>
    </source>
</evidence>
<dbReference type="EMBL" id="KE504179">
    <property type="protein sequence ID" value="EPS97126.1"/>
    <property type="molecule type" value="Genomic_DNA"/>
</dbReference>
<dbReference type="Pfam" id="PF12937">
    <property type="entry name" value="F-box-like"/>
    <property type="match status" value="1"/>
</dbReference>
<evidence type="ECO:0000313" key="2">
    <source>
        <dbReference type="EMBL" id="EPS97126.1"/>
    </source>
</evidence>
<organism evidence="2 3">
    <name type="scientific">Fomitopsis schrenkii</name>
    <name type="common">Brown rot fungus</name>
    <dbReference type="NCBI Taxonomy" id="2126942"/>
    <lineage>
        <taxon>Eukaryota</taxon>
        <taxon>Fungi</taxon>
        <taxon>Dikarya</taxon>
        <taxon>Basidiomycota</taxon>
        <taxon>Agaricomycotina</taxon>
        <taxon>Agaricomycetes</taxon>
        <taxon>Polyporales</taxon>
        <taxon>Fomitopsis</taxon>
    </lineage>
</organism>
<dbReference type="AlphaFoldDB" id="S8DVD4"/>
<gene>
    <name evidence="2" type="ORF">FOMPIDRAFT_1052675</name>
</gene>
<dbReference type="InterPro" id="IPR001810">
    <property type="entry name" value="F-box_dom"/>
</dbReference>
<name>S8DVD4_FOMSC</name>
<evidence type="ECO:0000313" key="3">
    <source>
        <dbReference type="Proteomes" id="UP000015241"/>
    </source>
</evidence>
<proteinExistence type="predicted"/>
<reference evidence="2 3" key="1">
    <citation type="journal article" date="2012" name="Science">
        <title>The Paleozoic origin of enzymatic lignin decomposition reconstructed from 31 fungal genomes.</title>
        <authorList>
            <person name="Floudas D."/>
            <person name="Binder M."/>
            <person name="Riley R."/>
            <person name="Barry K."/>
            <person name="Blanchette R.A."/>
            <person name="Henrissat B."/>
            <person name="Martinez A.T."/>
            <person name="Otillar R."/>
            <person name="Spatafora J.W."/>
            <person name="Yadav J.S."/>
            <person name="Aerts A."/>
            <person name="Benoit I."/>
            <person name="Boyd A."/>
            <person name="Carlson A."/>
            <person name="Copeland A."/>
            <person name="Coutinho P.M."/>
            <person name="de Vries R.P."/>
            <person name="Ferreira P."/>
            <person name="Findley K."/>
            <person name="Foster B."/>
            <person name="Gaskell J."/>
            <person name="Glotzer D."/>
            <person name="Gorecki P."/>
            <person name="Heitman J."/>
            <person name="Hesse C."/>
            <person name="Hori C."/>
            <person name="Igarashi K."/>
            <person name="Jurgens J.A."/>
            <person name="Kallen N."/>
            <person name="Kersten P."/>
            <person name="Kohler A."/>
            <person name="Kuees U."/>
            <person name="Kumar T.K.A."/>
            <person name="Kuo A."/>
            <person name="LaButti K."/>
            <person name="Larrondo L.F."/>
            <person name="Lindquist E."/>
            <person name="Ling A."/>
            <person name="Lombard V."/>
            <person name="Lucas S."/>
            <person name="Lundell T."/>
            <person name="Martin R."/>
            <person name="McLaughlin D.J."/>
            <person name="Morgenstern I."/>
            <person name="Morin E."/>
            <person name="Murat C."/>
            <person name="Nagy L.G."/>
            <person name="Nolan M."/>
            <person name="Ohm R.A."/>
            <person name="Patyshakuliyeva A."/>
            <person name="Rokas A."/>
            <person name="Ruiz-Duenas F.J."/>
            <person name="Sabat G."/>
            <person name="Salamov A."/>
            <person name="Samejima M."/>
            <person name="Schmutz J."/>
            <person name="Slot J.C."/>
            <person name="St John F."/>
            <person name="Stenlid J."/>
            <person name="Sun H."/>
            <person name="Sun S."/>
            <person name="Syed K."/>
            <person name="Tsang A."/>
            <person name="Wiebenga A."/>
            <person name="Young D."/>
            <person name="Pisabarro A."/>
            <person name="Eastwood D.C."/>
            <person name="Martin F."/>
            <person name="Cullen D."/>
            <person name="Grigoriev I.V."/>
            <person name="Hibbett D.S."/>
        </authorList>
    </citation>
    <scope>NUCLEOTIDE SEQUENCE</scope>
    <source>
        <strain evidence="3">FP-58527</strain>
    </source>
</reference>
<dbReference type="OrthoDB" id="2804675at2759"/>